<feature type="signal peptide" evidence="1">
    <location>
        <begin position="1"/>
        <end position="22"/>
    </location>
</feature>
<feature type="chain" id="PRO_5032271243" evidence="1">
    <location>
        <begin position="23"/>
        <end position="108"/>
    </location>
</feature>
<evidence type="ECO:0000256" key="1">
    <source>
        <dbReference type="SAM" id="SignalP"/>
    </source>
</evidence>
<proteinExistence type="predicted"/>
<protein>
    <submittedName>
        <fullName evidence="2">Uncharacterized protein</fullName>
    </submittedName>
</protein>
<dbReference type="AlphaFoldDB" id="A0A839UWX5"/>
<dbReference type="RefSeq" id="WP_183275203.1">
    <property type="nucleotide sequence ID" value="NZ_JACHXV010000007.1"/>
</dbReference>
<dbReference type="Proteomes" id="UP000557688">
    <property type="component" value="Unassembled WGS sequence"/>
</dbReference>
<sequence length="108" mass="11189">MKRFLSPGCMVMLGLACGQPLAASAMASTCSVVTGLHAAGVAAAVTPARPRVVLTPLQTGLWHGLMRQAARVIAGVDIDAPSERRRAPAAFSLPDRQTNRVKLVGEAA</sequence>
<keyword evidence="3" id="KW-1185">Reference proteome</keyword>
<evidence type="ECO:0000313" key="3">
    <source>
        <dbReference type="Proteomes" id="UP000557688"/>
    </source>
</evidence>
<dbReference type="PROSITE" id="PS51257">
    <property type="entry name" value="PROKAR_LIPOPROTEIN"/>
    <property type="match status" value="1"/>
</dbReference>
<dbReference type="EMBL" id="JACHXV010000007">
    <property type="protein sequence ID" value="MBB3174286.1"/>
    <property type="molecule type" value="Genomic_DNA"/>
</dbReference>
<keyword evidence="1" id="KW-0732">Signal</keyword>
<name>A0A839UWX5_9PROT</name>
<organism evidence="2 3">
    <name type="scientific">Endobacter medicaginis</name>
    <dbReference type="NCBI Taxonomy" id="1181271"/>
    <lineage>
        <taxon>Bacteria</taxon>
        <taxon>Pseudomonadati</taxon>
        <taxon>Pseudomonadota</taxon>
        <taxon>Alphaproteobacteria</taxon>
        <taxon>Acetobacterales</taxon>
        <taxon>Acetobacteraceae</taxon>
        <taxon>Endobacter</taxon>
    </lineage>
</organism>
<gene>
    <name evidence="2" type="ORF">FHR90_002127</name>
</gene>
<evidence type="ECO:0000313" key="2">
    <source>
        <dbReference type="EMBL" id="MBB3174286.1"/>
    </source>
</evidence>
<comment type="caution">
    <text evidence="2">The sequence shown here is derived from an EMBL/GenBank/DDBJ whole genome shotgun (WGS) entry which is preliminary data.</text>
</comment>
<accession>A0A839UWX5</accession>
<reference evidence="2 3" key="1">
    <citation type="submission" date="2020-08" db="EMBL/GenBank/DDBJ databases">
        <title>Genomic Encyclopedia of Type Strains, Phase III (KMG-III): the genomes of soil and plant-associated and newly described type strains.</title>
        <authorList>
            <person name="Whitman W."/>
        </authorList>
    </citation>
    <scope>NUCLEOTIDE SEQUENCE [LARGE SCALE GENOMIC DNA]</scope>
    <source>
        <strain evidence="2 3">CECT 8088</strain>
    </source>
</reference>